<protein>
    <submittedName>
        <fullName evidence="1">Uncharacterized protein</fullName>
    </submittedName>
</protein>
<keyword evidence="2" id="KW-1185">Reference proteome</keyword>
<name>A0ACC2WYG9_9TREE</name>
<proteinExistence type="predicted"/>
<accession>A0ACC2WYG9</accession>
<comment type="caution">
    <text evidence="1">The sequence shown here is derived from an EMBL/GenBank/DDBJ whole genome shotgun (WGS) entry which is preliminary data.</text>
</comment>
<organism evidence="1 2">
    <name type="scientific">Naganishia adeliensis</name>
    <dbReference type="NCBI Taxonomy" id="92952"/>
    <lineage>
        <taxon>Eukaryota</taxon>
        <taxon>Fungi</taxon>
        <taxon>Dikarya</taxon>
        <taxon>Basidiomycota</taxon>
        <taxon>Agaricomycotina</taxon>
        <taxon>Tremellomycetes</taxon>
        <taxon>Filobasidiales</taxon>
        <taxon>Filobasidiaceae</taxon>
        <taxon>Naganishia</taxon>
    </lineage>
</organism>
<dbReference type="Proteomes" id="UP001230649">
    <property type="component" value="Unassembled WGS sequence"/>
</dbReference>
<reference evidence="1" key="1">
    <citation type="submission" date="2023-04" db="EMBL/GenBank/DDBJ databases">
        <title>Draft Genome sequencing of Naganishia species isolated from polar environments using Oxford Nanopore Technology.</title>
        <authorList>
            <person name="Leo P."/>
            <person name="Venkateswaran K."/>
        </authorList>
    </citation>
    <scope>NUCLEOTIDE SEQUENCE</scope>
    <source>
        <strain evidence="1">MNA-CCFEE 5262</strain>
    </source>
</reference>
<gene>
    <name evidence="1" type="ORF">QFC20_000855</name>
</gene>
<dbReference type="EMBL" id="JASBWS010000004">
    <property type="protein sequence ID" value="KAJ9116175.1"/>
    <property type="molecule type" value="Genomic_DNA"/>
</dbReference>
<evidence type="ECO:0000313" key="2">
    <source>
        <dbReference type="Proteomes" id="UP001230649"/>
    </source>
</evidence>
<sequence length="855" mass="92681">MALFGERPSASPRLPSPWQAALAVSSPAISVISRHDLDPDLSPGSRPSRTHSRQPSGPVNALRTPSQLSLSTVNRDPDEPIDDAKLAGSMTSSLASSSAFKRLWSSGVSEDLIISPTPGYNSSTSVSTSVSSSLLADPAAHNRQGVSGGLAGHGYEGVKLIAERDKVGHIEYKLRLLPPSNERFERLTTQLKWRLQEGGGQAVYEIGVLDDGTLIGITDEDMDRSLQTLELMAAELGATVMVLRTITLASPPPFPKALFGYEGGVNQDEGNDGEVEVNLFGNDGGEGSPRKAKKKKSPRPPKTKKKPSVFSTADIHGYDPDECVVAGEPSPIQARNFPWRTGDAKMARRGHSSAVGSLDLSAKQRKAWGLGRNGESIWDDYGDVASELDETARQDANNDFALCSGEIAKIPASASLNERFATGTDATPVAESWRARNMERALHQDTNRWQRKPILTPEQREEVKQSRKARRKFKKDNGISNPNTTRDEGGFCAFFGSEDSGEDNRHSRPSDIDTGPKLHASESEADDAGFQMFAFDTFPSSESVSQPLTQAALAALDGEAPHQSSAEIVNRNGCPEPMEYDYMAQMYPGTCPTNGLPKKQVKKRRVRVKRAEARRLDLLRGDGITPEGMPLSFDFDNPASATSLMEAELNEGLSDNGDDFVAIKSVVKRLVGNDDDQVGEVAHAKVRSVEAVPFLSTSPTYTIKPASPSAQRLFSLPLPSIDSLQHSPHTGEKKHSEFESDHGPPSPSDTITMPLDNLSLSFSHDEVCTAISPLGSPALSDSRIEERYSFHHDYPSQSSAVGKSANSQQENGQQTLSAETLPKVDLANARLCVEALIVKKMDMDDRYLDYSGFIL</sequence>
<evidence type="ECO:0000313" key="1">
    <source>
        <dbReference type="EMBL" id="KAJ9116175.1"/>
    </source>
</evidence>